<keyword evidence="2" id="KW-0067">ATP-binding</keyword>
<organism evidence="3 4">
    <name type="scientific">Calidifontibacillus erzurumensis</name>
    <dbReference type="NCBI Taxonomy" id="2741433"/>
    <lineage>
        <taxon>Bacteria</taxon>
        <taxon>Bacillati</taxon>
        <taxon>Bacillota</taxon>
        <taxon>Bacilli</taxon>
        <taxon>Bacillales</taxon>
        <taxon>Bacillaceae</taxon>
        <taxon>Calidifontibacillus/Schinkia group</taxon>
        <taxon>Calidifontibacillus</taxon>
    </lineage>
</organism>
<gene>
    <name evidence="3" type="ORF">HR057_05210</name>
</gene>
<dbReference type="CDD" id="cd02038">
    <property type="entry name" value="FlhG-like"/>
    <property type="match status" value="1"/>
</dbReference>
<dbReference type="InterPro" id="IPR025501">
    <property type="entry name" value="MinD_FleN"/>
</dbReference>
<dbReference type="InterPro" id="IPR033756">
    <property type="entry name" value="YlxH/NBP35"/>
</dbReference>
<dbReference type="EMBL" id="JABTTE010000004">
    <property type="protein sequence ID" value="NSL51165.1"/>
    <property type="molecule type" value="Genomic_DNA"/>
</dbReference>
<proteinExistence type="predicted"/>
<dbReference type="GO" id="GO:0016887">
    <property type="term" value="F:ATP hydrolysis activity"/>
    <property type="evidence" value="ECO:0007669"/>
    <property type="project" value="TreeGrafter"/>
</dbReference>
<dbReference type="GO" id="GO:0009898">
    <property type="term" value="C:cytoplasmic side of plasma membrane"/>
    <property type="evidence" value="ECO:0007669"/>
    <property type="project" value="TreeGrafter"/>
</dbReference>
<evidence type="ECO:0000313" key="4">
    <source>
        <dbReference type="Proteomes" id="UP000625804"/>
    </source>
</evidence>
<dbReference type="GO" id="GO:0005829">
    <property type="term" value="C:cytosol"/>
    <property type="evidence" value="ECO:0007669"/>
    <property type="project" value="TreeGrafter"/>
</dbReference>
<dbReference type="GO" id="GO:0005524">
    <property type="term" value="F:ATP binding"/>
    <property type="evidence" value="ECO:0007669"/>
    <property type="project" value="UniProtKB-KW"/>
</dbReference>
<evidence type="ECO:0000256" key="1">
    <source>
        <dbReference type="ARBA" id="ARBA00022741"/>
    </source>
</evidence>
<dbReference type="PANTHER" id="PTHR43384">
    <property type="entry name" value="SEPTUM SITE-DETERMINING PROTEIN MIND HOMOLOG, CHLOROPLASTIC-RELATED"/>
    <property type="match status" value="1"/>
</dbReference>
<keyword evidence="1" id="KW-0547">Nucleotide-binding</keyword>
<name>A0A8J8GC12_9BACI</name>
<dbReference type="PIRSF" id="PIRSF003092">
    <property type="entry name" value="MinD"/>
    <property type="match status" value="1"/>
</dbReference>
<comment type="caution">
    <text evidence="3">The sequence shown here is derived from an EMBL/GenBank/DDBJ whole genome shotgun (WGS) entry which is preliminary data.</text>
</comment>
<dbReference type="Proteomes" id="UP000625804">
    <property type="component" value="Unassembled WGS sequence"/>
</dbReference>
<dbReference type="PANTHER" id="PTHR43384:SF4">
    <property type="entry name" value="CELLULOSE BIOSYNTHESIS PROTEIN BCSQ-RELATED"/>
    <property type="match status" value="1"/>
</dbReference>
<dbReference type="InterPro" id="IPR027417">
    <property type="entry name" value="P-loop_NTPase"/>
</dbReference>
<dbReference type="Gene3D" id="3.40.50.300">
    <property type="entry name" value="P-loop containing nucleotide triphosphate hydrolases"/>
    <property type="match status" value="1"/>
</dbReference>
<protein>
    <submittedName>
        <fullName evidence="3">MinD/ParA family protein</fullName>
    </submittedName>
</protein>
<dbReference type="GO" id="GO:0051782">
    <property type="term" value="P:negative regulation of cell division"/>
    <property type="evidence" value="ECO:0007669"/>
    <property type="project" value="TreeGrafter"/>
</dbReference>
<dbReference type="Pfam" id="PF10609">
    <property type="entry name" value="ParA"/>
    <property type="match status" value="1"/>
</dbReference>
<keyword evidence="4" id="KW-1185">Reference proteome</keyword>
<sequence length="287" mass="32501">MKDQAEKLRERIEKLRRKQKTITIAVVSGKGGVGKSNFSLNFALGLAKENASVLLFDMDIGMGNIDILMGVAPNRTLVDMFESNASLKDIIEKGANNLSFIAAGTGLSSIFKLDQNKFERFITQFEELIEDYEYVIFDMSAGITDESMQFILASNEVFVITTPEPTSITDAYAVMKYIYLKESQTPYYLVVNKAYNAKQAQSTANRLGNTVKRFLNKDVVILGDLPEDRTVTKAVSHQMPFLLYAPDSNVSRSMINIVERYLKHRYDESYPTSSYTFISKLRRYFSL</sequence>
<evidence type="ECO:0000313" key="3">
    <source>
        <dbReference type="EMBL" id="NSL51165.1"/>
    </source>
</evidence>
<dbReference type="RefSeq" id="WP_173730365.1">
    <property type="nucleotide sequence ID" value="NZ_JABTTE010000004.1"/>
</dbReference>
<dbReference type="SUPFAM" id="SSF52540">
    <property type="entry name" value="P-loop containing nucleoside triphosphate hydrolases"/>
    <property type="match status" value="1"/>
</dbReference>
<dbReference type="AlphaFoldDB" id="A0A8J8GC12"/>
<dbReference type="InterPro" id="IPR050625">
    <property type="entry name" value="ParA/MinD_ATPase"/>
</dbReference>
<dbReference type="InterPro" id="IPR033875">
    <property type="entry name" value="FlhG"/>
</dbReference>
<accession>A0A8J8GC12</accession>
<evidence type="ECO:0000256" key="2">
    <source>
        <dbReference type="ARBA" id="ARBA00022840"/>
    </source>
</evidence>
<reference evidence="3" key="1">
    <citation type="submission" date="2020-06" db="EMBL/GenBank/DDBJ databases">
        <title>A novel thermopfilic bacterium from Erzurum, Turkey.</title>
        <authorList>
            <person name="Adiguzel A."/>
            <person name="Ay H."/>
            <person name="Baltaci M.O."/>
        </authorList>
    </citation>
    <scope>NUCLEOTIDE SEQUENCE</scope>
    <source>
        <strain evidence="3">P2</strain>
    </source>
</reference>